<dbReference type="EMBL" id="MVHS01000055">
    <property type="protein sequence ID" value="ORA66096.1"/>
    <property type="molecule type" value="Genomic_DNA"/>
</dbReference>
<dbReference type="GO" id="GO:0003989">
    <property type="term" value="F:acetyl-CoA carboxylase activity"/>
    <property type="evidence" value="ECO:0007669"/>
    <property type="project" value="InterPro"/>
</dbReference>
<dbReference type="RefSeq" id="WP_083032876.1">
    <property type="nucleotide sequence ID" value="NZ_AP022618.1"/>
</dbReference>
<evidence type="ECO:0000313" key="2">
    <source>
        <dbReference type="EMBL" id="ORA66096.1"/>
    </source>
</evidence>
<dbReference type="STRING" id="444597.BST26_17865"/>
<dbReference type="Proteomes" id="UP000192801">
    <property type="component" value="Unassembled WGS sequence"/>
</dbReference>
<evidence type="ECO:0000313" key="3">
    <source>
        <dbReference type="Proteomes" id="UP000192801"/>
    </source>
</evidence>
<dbReference type="AlphaFoldDB" id="A0A1X0D121"/>
<dbReference type="GO" id="GO:0004658">
    <property type="term" value="F:propionyl-CoA carboxylase activity"/>
    <property type="evidence" value="ECO:0007669"/>
    <property type="project" value="InterPro"/>
</dbReference>
<proteinExistence type="predicted"/>
<reference evidence="2 3" key="1">
    <citation type="submission" date="2016-12" db="EMBL/GenBank/DDBJ databases">
        <title>The new phylogeny of genus Mycobacterium.</title>
        <authorList>
            <person name="Tortoli E."/>
            <person name="Trovato A."/>
            <person name="Cirillo D.M."/>
        </authorList>
    </citation>
    <scope>NUCLEOTIDE SEQUENCE [LARGE SCALE GENOMIC DNA]</scope>
    <source>
        <strain evidence="2 3">DSM 45130</strain>
    </source>
</reference>
<sequence length="92" mass="10150">MNHDADITEISDHRDITIDDPKPSAPEIRVLKGNPSDAELGALTAVLSSVTAGAGDPGPQEFNPWGHPVDRLRMAVTSWQRITLLERTHMRR</sequence>
<evidence type="ECO:0000256" key="1">
    <source>
        <dbReference type="SAM" id="MobiDB-lite"/>
    </source>
</evidence>
<comment type="caution">
    <text evidence="2">The sequence shown here is derived from an EMBL/GenBank/DDBJ whole genome shotgun (WGS) entry which is preliminary data.</text>
</comment>
<protein>
    <submittedName>
        <fullName evidence="2">Uncharacterized protein</fullName>
    </submittedName>
</protein>
<dbReference type="OrthoDB" id="4749910at2"/>
<gene>
    <name evidence="2" type="ORF">BST26_17865</name>
</gene>
<feature type="region of interest" description="Disordered" evidence="1">
    <location>
        <begin position="1"/>
        <end position="24"/>
    </location>
</feature>
<feature type="compositionally biased region" description="Basic and acidic residues" evidence="1">
    <location>
        <begin position="1"/>
        <end position="22"/>
    </location>
</feature>
<accession>A0A1X0D121</accession>
<organism evidence="2 3">
    <name type="scientific">Mycolicibacterium insubricum</name>
    <dbReference type="NCBI Taxonomy" id="444597"/>
    <lineage>
        <taxon>Bacteria</taxon>
        <taxon>Bacillati</taxon>
        <taxon>Actinomycetota</taxon>
        <taxon>Actinomycetes</taxon>
        <taxon>Mycobacteriales</taxon>
        <taxon>Mycobacteriaceae</taxon>
        <taxon>Mycolicibacterium</taxon>
    </lineage>
</organism>
<name>A0A1X0D121_9MYCO</name>
<dbReference type="InterPro" id="IPR032716">
    <property type="entry name" value="ACC_epsilon"/>
</dbReference>
<dbReference type="Pfam" id="PF13822">
    <property type="entry name" value="ACC_epsilon"/>
    <property type="match status" value="1"/>
</dbReference>
<keyword evidence="3" id="KW-1185">Reference proteome</keyword>